<comment type="caution">
    <text evidence="2">The sequence shown here is derived from an EMBL/GenBank/DDBJ whole genome shotgun (WGS) entry which is preliminary data.</text>
</comment>
<dbReference type="PANTHER" id="PTHR33969">
    <property type="entry name" value="SEGREGATION AND CONDENSATION PROTEIN A"/>
    <property type="match status" value="1"/>
</dbReference>
<evidence type="ECO:0000313" key="3">
    <source>
        <dbReference type="Proteomes" id="UP001055153"/>
    </source>
</evidence>
<organism evidence="2 3">
    <name type="scientific">Methylobacterium isbiliense</name>
    <dbReference type="NCBI Taxonomy" id="315478"/>
    <lineage>
        <taxon>Bacteria</taxon>
        <taxon>Pseudomonadati</taxon>
        <taxon>Pseudomonadota</taxon>
        <taxon>Alphaproteobacteria</taxon>
        <taxon>Hyphomicrobiales</taxon>
        <taxon>Methylobacteriaceae</taxon>
        <taxon>Methylobacterium</taxon>
    </lineage>
</organism>
<accession>A0ABQ4SA26</accession>
<dbReference type="Gene3D" id="6.10.250.2410">
    <property type="match status" value="1"/>
</dbReference>
<sequence length="257" mass="28464">MSLAFDAEDRGRDEPTLVVDVDGFEGPLDLLLELARRQKVDLARISILALVEQYLAFIEEARRLRLELAADYLVMAAWLAYLKSRLLLPAPPRGPEPSADALAGQLALRLRRLEAIRAAAERLLARPQLGRDVFARGAEAAPARPEGTGPFAASLHDLLAAYARQRRERALARVSLHQRSVWSLVEAREALERLIGPRDDWTPLDAYLAEYLAEPSRRATVRASSLSAVLELAREGRIALRQDVPFGPLWLRPGGSA</sequence>
<reference evidence="2" key="2">
    <citation type="submission" date="2021-08" db="EMBL/GenBank/DDBJ databases">
        <authorList>
            <person name="Tani A."/>
            <person name="Ola A."/>
            <person name="Ogura Y."/>
            <person name="Katsura K."/>
            <person name="Hayashi T."/>
        </authorList>
    </citation>
    <scope>NUCLEOTIDE SEQUENCE</scope>
    <source>
        <strain evidence="2">DSM 17168</strain>
    </source>
</reference>
<dbReference type="Proteomes" id="UP001055153">
    <property type="component" value="Unassembled WGS sequence"/>
</dbReference>
<name>A0ABQ4SA26_9HYPH</name>
<gene>
    <name evidence="2" type="primary">scpA</name>
    <name evidence="2" type="ORF">GMJLKIPL_0548</name>
</gene>
<dbReference type="RefSeq" id="WP_238233591.1">
    <property type="nucleotide sequence ID" value="NZ_BPQQ01000005.1"/>
</dbReference>
<reference evidence="2" key="1">
    <citation type="journal article" date="2021" name="Front. Microbiol.">
        <title>Comprehensive Comparative Genomics and Phenotyping of Methylobacterium Species.</title>
        <authorList>
            <person name="Alessa O."/>
            <person name="Ogura Y."/>
            <person name="Fujitani Y."/>
            <person name="Takami H."/>
            <person name="Hayashi T."/>
            <person name="Sahin N."/>
            <person name="Tani A."/>
        </authorList>
    </citation>
    <scope>NUCLEOTIDE SEQUENCE</scope>
    <source>
        <strain evidence="2">DSM 17168</strain>
    </source>
</reference>
<dbReference type="InterPro" id="IPR003768">
    <property type="entry name" value="ScpA"/>
</dbReference>
<protein>
    <recommendedName>
        <fullName evidence="1">Segregation and condensation protein A</fullName>
    </recommendedName>
</protein>
<dbReference type="Pfam" id="PF02616">
    <property type="entry name" value="SMC_ScpA"/>
    <property type="match status" value="1"/>
</dbReference>
<keyword evidence="3" id="KW-1185">Reference proteome</keyword>
<evidence type="ECO:0000256" key="1">
    <source>
        <dbReference type="ARBA" id="ARBA00044777"/>
    </source>
</evidence>
<evidence type="ECO:0000313" key="2">
    <source>
        <dbReference type="EMBL" id="GJD98637.1"/>
    </source>
</evidence>
<dbReference type="EMBL" id="BPQQ01000005">
    <property type="protein sequence ID" value="GJD98637.1"/>
    <property type="molecule type" value="Genomic_DNA"/>
</dbReference>
<dbReference type="PANTHER" id="PTHR33969:SF2">
    <property type="entry name" value="SEGREGATION AND CONDENSATION PROTEIN A"/>
    <property type="match status" value="1"/>
</dbReference>
<proteinExistence type="predicted"/>